<accession>A0ABW3QYE8</accession>
<keyword evidence="4" id="KW-1185">Reference proteome</keyword>
<feature type="region of interest" description="Disordered" evidence="1">
    <location>
        <begin position="1"/>
        <end position="137"/>
    </location>
</feature>
<organism evidence="3 4">
    <name type="scientific">Saccharothrix hoggarensis</name>
    <dbReference type="NCBI Taxonomy" id="913853"/>
    <lineage>
        <taxon>Bacteria</taxon>
        <taxon>Bacillati</taxon>
        <taxon>Actinomycetota</taxon>
        <taxon>Actinomycetes</taxon>
        <taxon>Pseudonocardiales</taxon>
        <taxon>Pseudonocardiaceae</taxon>
        <taxon>Saccharothrix</taxon>
    </lineage>
</organism>
<evidence type="ECO:0000313" key="3">
    <source>
        <dbReference type="EMBL" id="MFD1149867.1"/>
    </source>
</evidence>
<dbReference type="EMBL" id="JBHTLK010000126">
    <property type="protein sequence ID" value="MFD1149867.1"/>
    <property type="molecule type" value="Genomic_DNA"/>
</dbReference>
<feature type="compositionally biased region" description="Low complexity" evidence="1">
    <location>
        <begin position="1"/>
        <end position="22"/>
    </location>
</feature>
<evidence type="ECO:0000256" key="1">
    <source>
        <dbReference type="SAM" id="MobiDB-lite"/>
    </source>
</evidence>
<comment type="caution">
    <text evidence="3">The sequence shown here is derived from an EMBL/GenBank/DDBJ whole genome shotgun (WGS) entry which is preliminary data.</text>
</comment>
<sequence>APGPARAPAFESAPAQAAEAAPTSPPESSPLTSALSPEPSPDQPLASPSGRPYFPPPAAPPSPWSQEQPVASPTAWPQDQFAQPSGWAQEQHTAAQTGWSQEQHPVPPSGWPHQDGPTAPTSWAPPPPVPRTPPPPRDPLAVALANASLLSAGYVMLGRKWIAAATGLVTLALLVVLTSTARSVWMEIGVLAWWVAMIAHGWYLARARRQDVTGAKKQRLIAVAVTVPVLLAFGLLRWDAARIESDTTAAREAGDCARALSALDRLWAGHELANAPLAARGDNTVEACDRLRQAGERLDTALGGDTAALEAGFTGLSSVLADLPGHEKMVDTSLNGFLDRLPISTACDTREITDWLRDREASGNGLDRAADVVPRLAPAAIVQCADDHMEDDAWEQARAGYQQLLDEYPGHELAARAEEGVRKATLAIELANVRRLLTAPHGTVQPPYCKTAAPYSGAPAYRAQSPNRAMVFGNPTYSGKLPAEWLAPDAAEAVLVICAGETEFGAPVQTCPYEADVAIGGRKDVTFHKIAIPVRVFELRTGQLVADTRVEIGGASCPAILSYTSHASLDLGPPSQVYVTASDADVHAGFNGLINP</sequence>
<evidence type="ECO:0000313" key="4">
    <source>
        <dbReference type="Proteomes" id="UP001597168"/>
    </source>
</evidence>
<gene>
    <name evidence="3" type="ORF">ACFQ3T_22270</name>
</gene>
<proteinExistence type="predicted"/>
<name>A0ABW3QYE8_9PSEU</name>
<feature type="transmembrane region" description="Helical" evidence="2">
    <location>
        <begin position="184"/>
        <end position="205"/>
    </location>
</feature>
<dbReference type="Proteomes" id="UP001597168">
    <property type="component" value="Unassembled WGS sequence"/>
</dbReference>
<keyword evidence="2" id="KW-0472">Membrane</keyword>
<keyword evidence="2" id="KW-0812">Transmembrane</keyword>
<feature type="transmembrane region" description="Helical" evidence="2">
    <location>
        <begin position="161"/>
        <end position="178"/>
    </location>
</feature>
<reference evidence="4" key="1">
    <citation type="journal article" date="2019" name="Int. J. Syst. Evol. Microbiol.">
        <title>The Global Catalogue of Microorganisms (GCM) 10K type strain sequencing project: providing services to taxonomists for standard genome sequencing and annotation.</title>
        <authorList>
            <consortium name="The Broad Institute Genomics Platform"/>
            <consortium name="The Broad Institute Genome Sequencing Center for Infectious Disease"/>
            <person name="Wu L."/>
            <person name="Ma J."/>
        </authorList>
    </citation>
    <scope>NUCLEOTIDE SEQUENCE [LARGE SCALE GENOMIC DNA]</scope>
    <source>
        <strain evidence="4">CCUG 60214</strain>
    </source>
</reference>
<feature type="compositionally biased region" description="Pro residues" evidence="1">
    <location>
        <begin position="53"/>
        <end position="63"/>
    </location>
</feature>
<keyword evidence="2" id="KW-1133">Transmembrane helix</keyword>
<feature type="compositionally biased region" description="Polar residues" evidence="1">
    <location>
        <begin position="64"/>
        <end position="103"/>
    </location>
</feature>
<feature type="transmembrane region" description="Helical" evidence="2">
    <location>
        <begin position="220"/>
        <end position="238"/>
    </location>
</feature>
<feature type="non-terminal residue" evidence="3">
    <location>
        <position position="1"/>
    </location>
</feature>
<feature type="compositionally biased region" description="Pro residues" evidence="1">
    <location>
        <begin position="123"/>
        <end position="137"/>
    </location>
</feature>
<evidence type="ECO:0000256" key="2">
    <source>
        <dbReference type="SAM" id="Phobius"/>
    </source>
</evidence>
<protein>
    <submittedName>
        <fullName evidence="3">Uncharacterized protein</fullName>
    </submittedName>
</protein>